<dbReference type="InterPro" id="IPR000816">
    <property type="entry name" value="Peptidase_C15"/>
</dbReference>
<dbReference type="InterPro" id="IPR033693">
    <property type="entry name" value="PGPEP1_Glu_AS"/>
</dbReference>
<name>W5IJ51_SCAIO</name>
<dbReference type="Pfam" id="PF01470">
    <property type="entry name" value="Peptidase_C15"/>
    <property type="match status" value="1"/>
</dbReference>
<comment type="catalytic activity">
    <reaction evidence="1 9">
        <text>Release of an N-terminal pyroglutamyl group from a polypeptide, the second amino acid generally not being Pro.</text>
        <dbReference type="EC" id="3.4.19.3"/>
    </reaction>
</comment>
<feature type="active site" evidence="10">
    <location>
        <position position="151"/>
    </location>
</feature>
<dbReference type="NCBIfam" id="TIGR00504">
    <property type="entry name" value="pyro_pdase"/>
    <property type="match status" value="1"/>
</dbReference>
<keyword evidence="13" id="KW-1185">Reference proteome</keyword>
<evidence type="ECO:0000256" key="7">
    <source>
        <dbReference type="ARBA" id="ARBA00022801"/>
    </source>
</evidence>
<evidence type="ECO:0000313" key="12">
    <source>
        <dbReference type="EMBL" id="EFG27034.2"/>
    </source>
</evidence>
<dbReference type="HOGENOM" id="CLU_043960_4_0_11"/>
<dbReference type="PIRSF" id="PIRSF015592">
    <property type="entry name" value="Prld-crbxl_pptds"/>
    <property type="match status" value="1"/>
</dbReference>
<evidence type="ECO:0000256" key="11">
    <source>
        <dbReference type="SAM" id="MobiDB-lite"/>
    </source>
</evidence>
<evidence type="ECO:0000256" key="4">
    <source>
        <dbReference type="ARBA" id="ARBA00006641"/>
    </source>
</evidence>
<evidence type="ECO:0000256" key="2">
    <source>
        <dbReference type="ARBA" id="ARBA00002280"/>
    </source>
</evidence>
<dbReference type="PROSITE" id="PS01333">
    <property type="entry name" value="PYRASE_GLU"/>
    <property type="match status" value="1"/>
</dbReference>
<dbReference type="Proteomes" id="UP000005777">
    <property type="component" value="Unassembled WGS sequence"/>
</dbReference>
<dbReference type="InterPro" id="IPR036440">
    <property type="entry name" value="Peptidase_C15-like_sf"/>
</dbReference>
<dbReference type="PANTHER" id="PTHR23402">
    <property type="entry name" value="PROTEASE FAMILY C15 PYROGLUTAMYL-PEPTIDASE I-RELATED"/>
    <property type="match status" value="1"/>
</dbReference>
<dbReference type="Gene3D" id="3.40.630.20">
    <property type="entry name" value="Peptidase C15, pyroglutamyl peptidase I-like"/>
    <property type="match status" value="1"/>
</dbReference>
<dbReference type="EC" id="3.4.19.3" evidence="9"/>
<evidence type="ECO:0000256" key="6">
    <source>
        <dbReference type="ARBA" id="ARBA00022670"/>
    </source>
</evidence>
<dbReference type="AlphaFoldDB" id="W5IJ51"/>
<dbReference type="InterPro" id="IPR016125">
    <property type="entry name" value="Peptidase_C15-like"/>
</dbReference>
<keyword evidence="5" id="KW-0963">Cytoplasm</keyword>
<evidence type="ECO:0000256" key="8">
    <source>
        <dbReference type="ARBA" id="ARBA00022807"/>
    </source>
</evidence>
<comment type="function">
    <text evidence="2">Removes 5-oxoproline from various penultimate amino acid residues except L-proline.</text>
</comment>
<evidence type="ECO:0000256" key="10">
    <source>
        <dbReference type="PROSITE-ProRule" id="PRU10077"/>
    </source>
</evidence>
<keyword evidence="8" id="KW-0788">Thiol protease</keyword>
<dbReference type="GO" id="GO:0016920">
    <property type="term" value="F:pyroglutamyl-peptidase activity"/>
    <property type="evidence" value="ECO:0007669"/>
    <property type="project" value="UniProtKB-EC"/>
</dbReference>
<protein>
    <recommendedName>
        <fullName evidence="9">Pyroglutamyl-peptidase I</fullName>
        <ecNumber evidence="9">3.4.19.3</ecNumber>
    </recommendedName>
</protein>
<dbReference type="NCBIfam" id="NF009676">
    <property type="entry name" value="PRK13197.1"/>
    <property type="match status" value="1"/>
</dbReference>
<accession>W5IJ51</accession>
<dbReference type="GO" id="GO:0006508">
    <property type="term" value="P:proteolysis"/>
    <property type="evidence" value="ECO:0007669"/>
    <property type="project" value="UniProtKB-KW"/>
</dbReference>
<reference evidence="12 13" key="1">
    <citation type="submission" date="2012-01" db="EMBL/GenBank/DDBJ databases">
        <title>The Genome Sequence of Scardovia inopinata F0304.</title>
        <authorList>
            <consortium name="The Broad Institute Genome Sequencing Platform"/>
            <person name="Earl A."/>
            <person name="Ward D."/>
            <person name="Feldgarden M."/>
            <person name="Gevers D."/>
            <person name="Izard J."/>
            <person name="Baranova O.V."/>
            <person name="Blanton J.M."/>
            <person name="Tanner A.C."/>
            <person name="Dewhirst F.E."/>
            <person name="Young S.K."/>
            <person name="Zeng Q."/>
            <person name="Gargeya S."/>
            <person name="Fitzgerald M."/>
            <person name="Haas B."/>
            <person name="Abouelleil A."/>
            <person name="Alvarado L."/>
            <person name="Arachchi H.M."/>
            <person name="Berlin A."/>
            <person name="Chapman S.B."/>
            <person name="Gearin G."/>
            <person name="Goldberg J."/>
            <person name="Griggs A."/>
            <person name="Gujja S."/>
            <person name="Hansen M."/>
            <person name="Heiman D."/>
            <person name="Howarth C."/>
            <person name="Larimer J."/>
            <person name="Lui A."/>
            <person name="MacDonald P.J."/>
            <person name="McCowen C."/>
            <person name="Montmayeur A."/>
            <person name="Murphy C."/>
            <person name="Neiman D."/>
            <person name="Pearson M."/>
            <person name="Priest M."/>
            <person name="Roberts A."/>
            <person name="Saif S."/>
            <person name="Shea T."/>
            <person name="Sisk P."/>
            <person name="Stolte C."/>
            <person name="Sykes S."/>
            <person name="Wortman J."/>
            <person name="Nusbaum C."/>
            <person name="Birren B."/>
        </authorList>
    </citation>
    <scope>NUCLEOTIDE SEQUENCE [LARGE SCALE GENOMIC DNA]</scope>
    <source>
        <strain evidence="12 13">F0304</strain>
    </source>
</reference>
<feature type="active site" evidence="9">
    <location>
        <position position="88"/>
    </location>
</feature>
<dbReference type="RefSeq" id="WP_231287968.1">
    <property type="nucleotide sequence ID" value="NZ_GG770225.1"/>
</dbReference>
<dbReference type="FunFam" id="3.40.630.20:FF:000001">
    <property type="entry name" value="Pyrrolidone-carboxylate peptidase"/>
    <property type="match status" value="1"/>
</dbReference>
<organism evidence="12 13">
    <name type="scientific">Scardovia inopinata F0304</name>
    <dbReference type="NCBI Taxonomy" id="641146"/>
    <lineage>
        <taxon>Bacteria</taxon>
        <taxon>Bacillati</taxon>
        <taxon>Actinomycetota</taxon>
        <taxon>Actinomycetes</taxon>
        <taxon>Bifidobacteriales</taxon>
        <taxon>Bifidobacteriaceae</taxon>
        <taxon>Scardovia</taxon>
    </lineage>
</organism>
<dbReference type="eggNOG" id="COG2039">
    <property type="taxonomic scope" value="Bacteria"/>
</dbReference>
<evidence type="ECO:0000256" key="1">
    <source>
        <dbReference type="ARBA" id="ARBA00001770"/>
    </source>
</evidence>
<gene>
    <name evidence="12" type="ORF">HMPREF9020_00666</name>
</gene>
<comment type="subcellular location">
    <subcellularLocation>
        <location evidence="3">Cytoplasm</location>
    </subcellularLocation>
</comment>
<keyword evidence="7" id="KW-0378">Hydrolase</keyword>
<dbReference type="CDD" id="cd00501">
    <property type="entry name" value="Peptidase_C15"/>
    <property type="match status" value="1"/>
</dbReference>
<dbReference type="EMBL" id="ADCX01000003">
    <property type="protein sequence ID" value="EFG27034.2"/>
    <property type="molecule type" value="Genomic_DNA"/>
</dbReference>
<sequence length="227" mass="24564">MNFMHKTVVITGFDPFGGEPVNPAFQAVSLLPDAVVYGQGQQADVIKAEIPTSFTRSKQAVTELENHYHPDLFISVGQAGGRSAITVERVAINLEDARIPDNDGEEPHDQPVIQGDQTAYFSTLPDKNIVKSMNEQGIPAQLSYTAGTYVCNAVMYTLLALRQDEKGPERKPPHISGFIHVPYSTEQGKGKPEGTPTMPVDTMAQGLQTAIAVCLESLSIVQSRPGN</sequence>
<dbReference type="InterPro" id="IPR029762">
    <property type="entry name" value="PGP-I_bact-type"/>
</dbReference>
<feature type="region of interest" description="Disordered" evidence="11">
    <location>
        <begin position="166"/>
        <end position="193"/>
    </location>
</feature>
<proteinExistence type="inferred from homology"/>
<keyword evidence="6" id="KW-0645">Protease</keyword>
<evidence type="ECO:0000256" key="9">
    <source>
        <dbReference type="PROSITE-ProRule" id="PRU10076"/>
    </source>
</evidence>
<dbReference type="InterPro" id="IPR033694">
    <property type="entry name" value="PGPEP1_Cys_AS"/>
</dbReference>
<dbReference type="SUPFAM" id="SSF53182">
    <property type="entry name" value="Pyrrolidone carboxyl peptidase (pyroglutamate aminopeptidase)"/>
    <property type="match status" value="1"/>
</dbReference>
<comment type="caution">
    <text evidence="12">The sequence shown here is derived from an EMBL/GenBank/DDBJ whole genome shotgun (WGS) entry which is preliminary data.</text>
</comment>
<comment type="similarity">
    <text evidence="4">Belongs to the peptidase C15 family.</text>
</comment>
<dbReference type="PROSITE" id="PS01334">
    <property type="entry name" value="PYRASE_CYS"/>
    <property type="match status" value="1"/>
</dbReference>
<dbReference type="GO" id="GO:0005829">
    <property type="term" value="C:cytosol"/>
    <property type="evidence" value="ECO:0007669"/>
    <property type="project" value="InterPro"/>
</dbReference>
<dbReference type="MEROPS" id="C15.001"/>
<dbReference type="PRINTS" id="PR00706">
    <property type="entry name" value="PYROGLUPTASE"/>
</dbReference>
<evidence type="ECO:0000256" key="3">
    <source>
        <dbReference type="ARBA" id="ARBA00004496"/>
    </source>
</evidence>
<evidence type="ECO:0000313" key="13">
    <source>
        <dbReference type="Proteomes" id="UP000005777"/>
    </source>
</evidence>
<evidence type="ECO:0000256" key="5">
    <source>
        <dbReference type="ARBA" id="ARBA00022490"/>
    </source>
</evidence>
<dbReference type="PANTHER" id="PTHR23402:SF1">
    <property type="entry name" value="PYROGLUTAMYL-PEPTIDASE I"/>
    <property type="match status" value="1"/>
</dbReference>